<dbReference type="SMART" id="SM00386">
    <property type="entry name" value="HAT"/>
    <property type="match status" value="3"/>
</dbReference>
<evidence type="ECO:0000259" key="11">
    <source>
        <dbReference type="PROSITE" id="PS50102"/>
    </source>
</evidence>
<organism evidence="12 13">
    <name type="scientific">Rhynchosporium graminicola</name>
    <dbReference type="NCBI Taxonomy" id="2792576"/>
    <lineage>
        <taxon>Eukaryota</taxon>
        <taxon>Fungi</taxon>
        <taxon>Dikarya</taxon>
        <taxon>Ascomycota</taxon>
        <taxon>Pezizomycotina</taxon>
        <taxon>Leotiomycetes</taxon>
        <taxon>Helotiales</taxon>
        <taxon>Ploettnerulaceae</taxon>
        <taxon>Rhynchosporium</taxon>
    </lineage>
</organism>
<feature type="compositionally biased region" description="Polar residues" evidence="10">
    <location>
        <begin position="860"/>
        <end position="871"/>
    </location>
</feature>
<dbReference type="FunFam" id="3.30.70.330:FF:000365">
    <property type="entry name" value="U4/U6 snRNA-associated-splicing factor PRP24"/>
    <property type="match status" value="1"/>
</dbReference>
<dbReference type="SUPFAM" id="SSF48452">
    <property type="entry name" value="TPR-like"/>
    <property type="match status" value="1"/>
</dbReference>
<feature type="region of interest" description="Disordered" evidence="10">
    <location>
        <begin position="522"/>
        <end position="574"/>
    </location>
</feature>
<dbReference type="GO" id="GO:0008380">
    <property type="term" value="P:RNA splicing"/>
    <property type="evidence" value="ECO:0007669"/>
    <property type="project" value="UniProtKB-KW"/>
</dbReference>
<dbReference type="InterPro" id="IPR011990">
    <property type="entry name" value="TPR-like_helical_dom_sf"/>
</dbReference>
<dbReference type="EMBL" id="FJUW01000001">
    <property type="protein sequence ID" value="CZS87894.1"/>
    <property type="molecule type" value="Genomic_DNA"/>
</dbReference>
<evidence type="ECO:0000256" key="7">
    <source>
        <dbReference type="ARBA" id="ARBA00093374"/>
    </source>
</evidence>
<dbReference type="STRING" id="914237.A0A1E1JUG3"/>
<dbReference type="InterPro" id="IPR034398">
    <property type="entry name" value="Prp24_RRM2"/>
</dbReference>
<dbReference type="FunFam" id="3.30.70.330:FF:000588">
    <property type="entry name" value="Pre-mRNA splicing factor (Prp24), putative"/>
    <property type="match status" value="1"/>
</dbReference>
<evidence type="ECO:0000256" key="4">
    <source>
        <dbReference type="ARBA" id="ARBA00022884"/>
    </source>
</evidence>
<dbReference type="GO" id="GO:0006397">
    <property type="term" value="P:mRNA processing"/>
    <property type="evidence" value="ECO:0007669"/>
    <property type="project" value="UniProtKB-KW"/>
</dbReference>
<dbReference type="GO" id="GO:0003729">
    <property type="term" value="F:mRNA binding"/>
    <property type="evidence" value="ECO:0007669"/>
    <property type="project" value="TreeGrafter"/>
</dbReference>
<feature type="domain" description="RRM" evidence="11">
    <location>
        <begin position="868"/>
        <end position="941"/>
    </location>
</feature>
<dbReference type="Proteomes" id="UP000178129">
    <property type="component" value="Unassembled WGS sequence"/>
</dbReference>
<keyword evidence="4 9" id="KW-0694">RNA-binding</keyword>
<gene>
    <name evidence="12" type="ORF">RCO7_00874</name>
</gene>
<evidence type="ECO:0000256" key="1">
    <source>
        <dbReference type="ARBA" id="ARBA00004123"/>
    </source>
</evidence>
<evidence type="ECO:0000313" key="13">
    <source>
        <dbReference type="Proteomes" id="UP000178129"/>
    </source>
</evidence>
<dbReference type="Pfam" id="PF16842">
    <property type="entry name" value="RRM_occluded"/>
    <property type="match status" value="1"/>
</dbReference>
<name>A0A1E1JUG3_9HELO</name>
<feature type="compositionally biased region" description="Low complexity" evidence="10">
    <location>
        <begin position="990"/>
        <end position="1007"/>
    </location>
</feature>
<keyword evidence="3" id="KW-0677">Repeat</keyword>
<dbReference type="InterPro" id="IPR034397">
    <property type="entry name" value="Prp24_RRM1"/>
</dbReference>
<evidence type="ECO:0000256" key="9">
    <source>
        <dbReference type="PROSITE-ProRule" id="PRU00176"/>
    </source>
</evidence>
<feature type="region of interest" description="Disordered" evidence="10">
    <location>
        <begin position="821"/>
        <end position="871"/>
    </location>
</feature>
<evidence type="ECO:0000256" key="6">
    <source>
        <dbReference type="ARBA" id="ARBA00023242"/>
    </source>
</evidence>
<comment type="caution">
    <text evidence="12">The sequence shown here is derived from an EMBL/GenBank/DDBJ whole genome shotgun (WGS) entry which is preliminary data.</text>
</comment>
<keyword evidence="5" id="KW-0508">mRNA splicing</keyword>
<proteinExistence type="predicted"/>
<keyword evidence="13" id="KW-1185">Reference proteome</keyword>
<dbReference type="PROSITE" id="PS50102">
    <property type="entry name" value="RRM"/>
    <property type="match status" value="4"/>
</dbReference>
<dbReference type="Gene3D" id="1.25.40.10">
    <property type="entry name" value="Tetratricopeptide repeat domain"/>
    <property type="match status" value="2"/>
</dbReference>
<evidence type="ECO:0000256" key="3">
    <source>
        <dbReference type="ARBA" id="ARBA00022737"/>
    </source>
</evidence>
<feature type="domain" description="RRM" evidence="11">
    <location>
        <begin position="651"/>
        <end position="728"/>
    </location>
</feature>
<dbReference type="InParanoid" id="A0A1E1JUG3"/>
<dbReference type="CDD" id="cd12297">
    <property type="entry name" value="RRM2_Prp24"/>
    <property type="match status" value="1"/>
</dbReference>
<evidence type="ECO:0000256" key="5">
    <source>
        <dbReference type="ARBA" id="ARBA00023187"/>
    </source>
</evidence>
<feature type="compositionally biased region" description="Basic and acidic residues" evidence="10">
    <location>
        <begin position="556"/>
        <end position="574"/>
    </location>
</feature>
<evidence type="ECO:0000256" key="10">
    <source>
        <dbReference type="SAM" id="MobiDB-lite"/>
    </source>
</evidence>
<comment type="function">
    <text evidence="7">Functions as a recycling factor of the spliceosome, a machinery that forms on each precursor-messenger RNA (pre-mRNA) and catalyzes the removal of introns. Chaperones the re-annealing of U4 and U6 snRNAs (small nuclear RNAs) released from previous rounds of splicing, an initial step in reforming the U4/U6-U5 tri-snRNP (small nuclear ribonucleoprotein) that can reassemble into another spliceosome complex; this step involves binding U6 and facilitating the unwinding of the U6 internal stem loop, followed by base-pairing of U6 to U4.</text>
</comment>
<keyword evidence="6" id="KW-0539">Nucleus</keyword>
<sequence>MAEPVVVGEDGWLALVDEASRTAGDLEQRIGVVEQYKRAIAAEPWSNKLWLAYCEWFWSLYTDCQNGDAGWPEEEQQVGQELFSLAVALDVWSEGSQATQYRLNDSHELWNRWMSIELEQLSKSPTQGKIERARSLFFDRLQVPHARWDETSQMLSTFITKFDEPAWEATMIESTRVGKVAKELYSNREDFELKVKRAIQSGDKEAIKAEMTAYLAWESTQSLYKPKKGAAASPPILCVALYERALSSTHLGLESSIWEDYVVFLTNHKDDAAENQLPALLPVIQRATNHCPWSGALWARYILSAEAESLPFSSMEQIKHAATNTRDLDRDGIGSVIEFYIAWCGYLKRLTMIAGATDDDIDVAEMGLPTALEDYLEWGRRRHGEEYRGDPLFRIERILIQHLSQKGSVAEARSHWQRLVHIHADSYEFWQQYYLWEMTVRSSVGPPTQATEVLIQAIGRRTLDWPEKIMEVYLCHCNNYEEVDSLLKAMSTVHRLTKVVGARREKEAAEAAVAYAQQQHVSHYETLDDDAPSSASKRKREAASEEPEAGAKKKFKSADQDAVRAQHAKRDRENTTVLVANLPPEVTQTKVRQYFKEYGHLNNVTLKTEADKQSTTALIEFRTPEEAQSALLRDAKYFGGNQLQVTPGTGLTLYVTNYPPTADDSFLRHLFKDCGEIFSIRWPSLKHNTHRRFCYISFRTAIGAAAATKLDGQSLGGKYTLSAKYSDPANKKDREGAMAEGREIHITSLDSSITQQELEEMCSKYGKVERARILTTMTGESKGAAFVAFERKEEATASLELDKTKFKSRILNVEMSTGKNFKPTATMAKGSSTSPGPDGGSAMSPSPAPESYNRHAQHAPGQSETSNRTITLRNIPDTVNVARVNALVEQYGSIVKVVLRPDHQGAIIEYADAVSAGKAALALENHEIVPGRKLRTGGLKDLFAEKDEIRTDRIQIGQGKKPAAGFMQQSSAPVRRPGAGGRGGLGQKRGLGYSAPKAANAPRADANGHGSAGAENKKPKSNADFKALFVSGGNQ</sequence>
<feature type="region of interest" description="Disordered" evidence="10">
    <location>
        <begin position="958"/>
        <end position="1035"/>
    </location>
</feature>
<feature type="domain" description="RRM" evidence="11">
    <location>
        <begin position="742"/>
        <end position="818"/>
    </location>
</feature>
<dbReference type="CDD" id="cd00590">
    <property type="entry name" value="RRM_SF"/>
    <property type="match status" value="1"/>
</dbReference>
<accession>A0A1E1JUG3</accession>
<dbReference type="Pfam" id="PF00076">
    <property type="entry name" value="RRM_1"/>
    <property type="match status" value="3"/>
</dbReference>
<evidence type="ECO:0000256" key="2">
    <source>
        <dbReference type="ARBA" id="ARBA00022664"/>
    </source>
</evidence>
<dbReference type="InterPro" id="IPR050502">
    <property type="entry name" value="Euk_RNA-bind_prot"/>
</dbReference>
<dbReference type="AlphaFoldDB" id="A0A1E1JUG3"/>
<dbReference type="InterPro" id="IPR012677">
    <property type="entry name" value="Nucleotide-bd_a/b_plait_sf"/>
</dbReference>
<dbReference type="InterPro" id="IPR000504">
    <property type="entry name" value="RRM_dom"/>
</dbReference>
<keyword evidence="2" id="KW-0507">mRNA processing</keyword>
<feature type="domain" description="RRM" evidence="11">
    <location>
        <begin position="575"/>
        <end position="650"/>
    </location>
</feature>
<feature type="compositionally biased region" description="Gly residues" evidence="10">
    <location>
        <begin position="978"/>
        <end position="989"/>
    </location>
</feature>
<dbReference type="FunFam" id="3.30.70.330:FF:000523">
    <property type="entry name" value="Pre-mRNA splicing factor (Prp24), putative"/>
    <property type="match status" value="1"/>
</dbReference>
<dbReference type="InterPro" id="IPR031766">
    <property type="entry name" value="RRM_occluded"/>
</dbReference>
<dbReference type="PANTHER" id="PTHR48025">
    <property type="entry name" value="OS02G0815200 PROTEIN"/>
    <property type="match status" value="1"/>
</dbReference>
<dbReference type="InterPro" id="IPR003107">
    <property type="entry name" value="HAT"/>
</dbReference>
<dbReference type="CDD" id="cd12296">
    <property type="entry name" value="RRM1_Prp24"/>
    <property type="match status" value="1"/>
</dbReference>
<dbReference type="GO" id="GO:0005688">
    <property type="term" value="C:U6 snRNP"/>
    <property type="evidence" value="ECO:0007669"/>
    <property type="project" value="UniProtKB-ARBA"/>
</dbReference>
<evidence type="ECO:0000256" key="8">
    <source>
        <dbReference type="ARBA" id="ARBA00093627"/>
    </source>
</evidence>
<dbReference type="SUPFAM" id="SSF54928">
    <property type="entry name" value="RNA-binding domain, RBD"/>
    <property type="match status" value="3"/>
</dbReference>
<reference evidence="13" key="1">
    <citation type="submission" date="2016-03" db="EMBL/GenBank/DDBJ databases">
        <authorList>
            <person name="Ploux O."/>
        </authorList>
    </citation>
    <scope>NUCLEOTIDE SEQUENCE [LARGE SCALE GENOMIC DNA]</scope>
    <source>
        <strain evidence="13">UK7</strain>
    </source>
</reference>
<protein>
    <recommendedName>
        <fullName evidence="8">U4/U6 snRNA-associated-splicing factor PRP24</fullName>
    </recommendedName>
</protein>
<dbReference type="InterPro" id="IPR035979">
    <property type="entry name" value="RBD_domain_sf"/>
</dbReference>
<evidence type="ECO:0000313" key="12">
    <source>
        <dbReference type="EMBL" id="CZS87894.1"/>
    </source>
</evidence>
<dbReference type="PANTHER" id="PTHR48025:SF1">
    <property type="entry name" value="RRM DOMAIN-CONTAINING PROTEIN"/>
    <property type="match status" value="1"/>
</dbReference>
<dbReference type="SMART" id="SM00360">
    <property type="entry name" value="RRM"/>
    <property type="match status" value="4"/>
</dbReference>
<dbReference type="Gene3D" id="3.30.70.330">
    <property type="match status" value="4"/>
</dbReference>
<comment type="subcellular location">
    <subcellularLocation>
        <location evidence="1">Nucleus</location>
    </subcellularLocation>
</comment>